<reference evidence="2" key="1">
    <citation type="journal article" date="2020" name="Fungal Divers.">
        <title>Resolving the Mortierellaceae phylogeny through synthesis of multi-gene phylogenetics and phylogenomics.</title>
        <authorList>
            <person name="Vandepol N."/>
            <person name="Liber J."/>
            <person name="Desiro A."/>
            <person name="Na H."/>
            <person name="Kennedy M."/>
            <person name="Barry K."/>
            <person name="Grigoriev I.V."/>
            <person name="Miller A.N."/>
            <person name="O'Donnell K."/>
            <person name="Stajich J.E."/>
            <person name="Bonito G."/>
        </authorList>
    </citation>
    <scope>NUCLEOTIDE SEQUENCE</scope>
    <source>
        <strain evidence="2">NRRL 2769</strain>
    </source>
</reference>
<dbReference type="EMBL" id="JAAAID010001994">
    <property type="protein sequence ID" value="KAG0008228.1"/>
    <property type="molecule type" value="Genomic_DNA"/>
</dbReference>
<feature type="compositionally biased region" description="Basic and acidic residues" evidence="1">
    <location>
        <begin position="63"/>
        <end position="75"/>
    </location>
</feature>
<proteinExistence type="predicted"/>
<dbReference type="Proteomes" id="UP000703661">
    <property type="component" value="Unassembled WGS sequence"/>
</dbReference>
<name>A0A9P6SWB8_9FUNG</name>
<gene>
    <name evidence="2" type="ORF">BGZ80_003683</name>
</gene>
<protein>
    <submittedName>
        <fullName evidence="2">Uncharacterized protein</fullName>
    </submittedName>
</protein>
<evidence type="ECO:0000313" key="3">
    <source>
        <dbReference type="Proteomes" id="UP000703661"/>
    </source>
</evidence>
<feature type="compositionally biased region" description="Low complexity" evidence="1">
    <location>
        <begin position="1"/>
        <end position="20"/>
    </location>
</feature>
<organism evidence="2 3">
    <name type="scientific">Entomortierella chlamydospora</name>
    <dbReference type="NCBI Taxonomy" id="101097"/>
    <lineage>
        <taxon>Eukaryota</taxon>
        <taxon>Fungi</taxon>
        <taxon>Fungi incertae sedis</taxon>
        <taxon>Mucoromycota</taxon>
        <taxon>Mortierellomycotina</taxon>
        <taxon>Mortierellomycetes</taxon>
        <taxon>Mortierellales</taxon>
        <taxon>Mortierellaceae</taxon>
        <taxon>Entomortierella</taxon>
    </lineage>
</organism>
<dbReference type="AlphaFoldDB" id="A0A9P6SWB8"/>
<feature type="non-terminal residue" evidence="2">
    <location>
        <position position="83"/>
    </location>
</feature>
<evidence type="ECO:0000256" key="1">
    <source>
        <dbReference type="SAM" id="MobiDB-lite"/>
    </source>
</evidence>
<comment type="caution">
    <text evidence="2">The sequence shown here is derived from an EMBL/GenBank/DDBJ whole genome shotgun (WGS) entry which is preliminary data.</text>
</comment>
<feature type="region of interest" description="Disordered" evidence="1">
    <location>
        <begin position="1"/>
        <end position="28"/>
    </location>
</feature>
<sequence length="83" mass="8757">MSSTKRISTTLSSLTSGATSNVGGQPTDGSVVEMIHIAIFSVLTEPSPQELADIEAAGVSEVNFKREDDKDHEPRPVGGSQTR</sequence>
<feature type="region of interest" description="Disordered" evidence="1">
    <location>
        <begin position="61"/>
        <end position="83"/>
    </location>
</feature>
<evidence type="ECO:0000313" key="2">
    <source>
        <dbReference type="EMBL" id="KAG0008228.1"/>
    </source>
</evidence>
<accession>A0A9P6SWB8</accession>
<keyword evidence="3" id="KW-1185">Reference proteome</keyword>